<dbReference type="GO" id="GO:0003676">
    <property type="term" value="F:nucleic acid binding"/>
    <property type="evidence" value="ECO:0007669"/>
    <property type="project" value="InterPro"/>
</dbReference>
<dbReference type="GO" id="GO:0043138">
    <property type="term" value="F:3'-5' DNA helicase activity"/>
    <property type="evidence" value="ECO:0007669"/>
    <property type="project" value="TreeGrafter"/>
</dbReference>
<evidence type="ECO:0000256" key="2">
    <source>
        <dbReference type="ARBA" id="ARBA00022840"/>
    </source>
</evidence>
<evidence type="ECO:0000313" key="7">
    <source>
        <dbReference type="Proteomes" id="UP000005801"/>
    </source>
</evidence>
<feature type="region of interest" description="Disordered" evidence="3">
    <location>
        <begin position="1448"/>
        <end position="1483"/>
    </location>
</feature>
<dbReference type="OrthoDB" id="9815222at2"/>
<dbReference type="SMART" id="SM00487">
    <property type="entry name" value="DEXDc"/>
    <property type="match status" value="1"/>
</dbReference>
<dbReference type="Proteomes" id="UP000005801">
    <property type="component" value="Unassembled WGS sequence"/>
</dbReference>
<dbReference type="GO" id="GO:0005524">
    <property type="term" value="F:ATP binding"/>
    <property type="evidence" value="ECO:0007669"/>
    <property type="project" value="UniProtKB-KW"/>
</dbReference>
<dbReference type="InterPro" id="IPR011545">
    <property type="entry name" value="DEAD/DEAH_box_helicase_dom"/>
</dbReference>
<protein>
    <submittedName>
        <fullName evidence="6">DEAD/DEAH box helicase domain protein</fullName>
    </submittedName>
</protein>
<dbReference type="Gene3D" id="3.40.50.300">
    <property type="entry name" value="P-loop containing nucleotide triphosphate hydrolases"/>
    <property type="match status" value="3"/>
</dbReference>
<dbReference type="InterPro" id="IPR027417">
    <property type="entry name" value="P-loop_NTPase"/>
</dbReference>
<sequence length="2132" mass="233680">MRSIQAVHRHLHNSLARYLKAAYHLRDPYLLAQRDLLFDLDNPQSQGVLSQIPYVETLPNYTSADANWLDTGGVPPAARQALDALAQRGVFFDPPYEHQATAITRALNGGSVVVTTGTGSGKTECFLAPIVGKLAVEAEASAASWARRAVRALVLYPMNALVNDQLGRLRRWFGAVQLKTLVTETYKRDRVMTFGRYTGRTLYPGLRMRWNGKRWKPRDAERIKPAYDHFFKMLYDNAARDVHGAASLISKLRELGKWPVKDTLNGADDLKNWWGDGDYLTRPYKDPNHQPKPIRAVWRKNDAELFTRHEALDLDGLDHQGPPDVFVTNYSMLEYALLRPIERSLFRQTKEWLDACPQERLLLVIDEAHLYRGASGAEVAMLIRRLRHRLGIGPERLQVICTSASFAGSDGSGDHPAAVFAARLTGKTPTDFGEPVTATRRELGEQAVEISEKRLAELEASEVATVGLRDALAQELLADAGGAEVRSWAPLHRLAKFTARKARPVDLLLEEKAFPPELYPSLWATKALSARRQRLVATILAIGSYAKLDMEDRRALLPAKVHAMFRGLPGLWACANPECDQIPGKVREGLCEGAPAPLVGKLYPFDPGPRCRCGARVYELYTCRDCGATFLRGYVKGYELDAWSLLWSSPAEGDGLRPLDLLVEENAVHDEAADVREARFDPLRGRISAASDDKSAGSLREVVVPANPGASADAGFWACPVCMSAERHGGTRQRSPVTPHRTQGAQPFLNLIQAQLAAQPAKPPKEEETEEARARRLRIAPLEGRKALAFSDSRRAAAELSIQANEFALKDAVRPMLLVGWRMLSEAYEELCAETARRNEVLLKADLQPVEDPKPLDLTAAGQAALLGAARLSQRLRVPDIGAADSEQLYAAMKVAERLANMMRQAKDVRPPKWATLLKEFAERRPPDPSEDPADVGAPAVVRDWVLSGLSGAMAPRLGGGTGRAASKRAMDLWGLALASVRPTRGGLSSARAKIQSAGVLPVGLISSDLLLDHLCGRWLRLWLGRGVLLSEAVEAGVDFPKQVPKRLDAKHAERWKGAMNEALNLKDKDTNKLHRALLEAFCDAERRLLGRVLTLEVDCNLAHWRGCRRCRGVQPVVPQAAVLALGDDGQWLLECERCRDEDTACLAEPDVVAWFEARRTHYRARAAEALDGLQENVSKAGEQVVLPALPLAGEHTAQLGELDREALFNTAEINELRFQDVDLGPVGKAKKNTDGEYSIEGRKESDAFDLLSSTTTMEVGIDLGAVSAVALRNMPPRRDNYQQRAGRAGRRGDGISTVIAWANDKPFDRQHFEHPADLISGPPTNPRLDTNNLQLVYRHALAMSLQRFFHETLDSDKEYERHLLQNPDRKGIFDGLGTVGQFLASGDRLTLACFEEWRQANCAQLTNEILAVLGDCVDDEGRGKLEDEWEGETLKLLHTALGVSAPDETTVAEVEIEPRGKQPVAQETAPEASLSDDNDDEHVGVEEAHLHTEDEGDNDAGGDAALQAEEQADAASRVKRNQSSFDLAHAKVLDVLMQAGALPSYAFPTDVVGFHIFAKDHRAKRPRFLEVPRQGRARALSQYAPGRVLPVNNKRYRVSALYHPDSGTLKDAVAARKHQWVYHCENCHHTRKGEQNPRAAGEGSATADGGGQPLDGDATDAPAPGEACLVCGVENRWARWIAPPGFATCFDEQGEHLGGTERVSDQYPTSARLMMDAKDAELEPVDALNGRVLVPGNRLREELFVVNEGPKRRGYRICLDCKRIAPQVAKDDDAEFGQFGPHTRPQPGHIDCRNAYRTSGLRLGATFVTDLCLLRLAVPDEDRGWIAIDNARRPGDGQDHVQGGALDTKRAARTACEALVLAANTVLQLEPGELAADVRPVPGGAGIDNDGDAQVSAWGTGFELYLYDTLAGGAGFSHRVRENIEKILEQAVQVCGSCEGTSANGEATSGCATSCTGCLQTHLNKQHHDELDRHLGRQLLMYLLQGVRGLFHEEVVTPLARRIAGTAREAIAALQDVHPGVEWMSEDEGPWLEREAGGEPVDVLAEISSGVESTNRRVWLVYARPAQGTGMGGHGWMARNEARASALERAEDTEDLPVGVTLAAFDEGAFQRDPDRVVKTLAAKLGIGGTG</sequence>
<feature type="domain" description="Helicase ATP-binding" evidence="4">
    <location>
        <begin position="103"/>
        <end position="424"/>
    </location>
</feature>
<dbReference type="InterPro" id="IPR018973">
    <property type="entry name" value="MZB"/>
</dbReference>
<reference evidence="6 7" key="1">
    <citation type="submission" date="2007-06" db="EMBL/GenBank/DDBJ databases">
        <authorList>
            <person name="Shimkets L."/>
            <person name="Ferriera S."/>
            <person name="Johnson J."/>
            <person name="Kravitz S."/>
            <person name="Beeson K."/>
            <person name="Sutton G."/>
            <person name="Rogers Y.-H."/>
            <person name="Friedman R."/>
            <person name="Frazier M."/>
            <person name="Venter J.C."/>
        </authorList>
    </citation>
    <scope>NUCLEOTIDE SEQUENCE [LARGE SCALE GENOMIC DNA]</scope>
    <source>
        <strain evidence="6 7">SIR-1</strain>
    </source>
</reference>
<dbReference type="PANTHER" id="PTHR47957:SF3">
    <property type="entry name" value="ATP-DEPENDENT HELICASE HRQ1"/>
    <property type="match status" value="1"/>
</dbReference>
<evidence type="ECO:0000259" key="4">
    <source>
        <dbReference type="PROSITE" id="PS51192"/>
    </source>
</evidence>
<dbReference type="RefSeq" id="WP_006973061.1">
    <property type="nucleotide sequence ID" value="NZ_ABCS01000040.1"/>
</dbReference>
<evidence type="ECO:0000256" key="3">
    <source>
        <dbReference type="SAM" id="MobiDB-lite"/>
    </source>
</evidence>
<keyword evidence="1" id="KW-0547">Nucleotide-binding</keyword>
<dbReference type="GO" id="GO:0036297">
    <property type="term" value="P:interstrand cross-link repair"/>
    <property type="evidence" value="ECO:0007669"/>
    <property type="project" value="TreeGrafter"/>
</dbReference>
<dbReference type="GO" id="GO:0006289">
    <property type="term" value="P:nucleotide-excision repair"/>
    <property type="evidence" value="ECO:0007669"/>
    <property type="project" value="TreeGrafter"/>
</dbReference>
<dbReference type="SUPFAM" id="SSF52540">
    <property type="entry name" value="P-loop containing nucleoside triphosphate hydrolases"/>
    <property type="match status" value="2"/>
</dbReference>
<dbReference type="PROSITE" id="PS51194">
    <property type="entry name" value="HELICASE_CTER"/>
    <property type="match status" value="1"/>
</dbReference>
<feature type="domain" description="Helicase C-terminal" evidence="5">
    <location>
        <begin position="1173"/>
        <end position="1331"/>
    </location>
</feature>
<evidence type="ECO:0000259" key="5">
    <source>
        <dbReference type="PROSITE" id="PS51194"/>
    </source>
</evidence>
<proteinExistence type="predicted"/>
<evidence type="ECO:0000256" key="1">
    <source>
        <dbReference type="ARBA" id="ARBA00022741"/>
    </source>
</evidence>
<dbReference type="EMBL" id="ABCS01000040">
    <property type="protein sequence ID" value="EDM77793.1"/>
    <property type="molecule type" value="Genomic_DNA"/>
</dbReference>
<dbReference type="InterPro" id="IPR001650">
    <property type="entry name" value="Helicase_C-like"/>
</dbReference>
<organism evidence="6 7">
    <name type="scientific">Plesiocystis pacifica SIR-1</name>
    <dbReference type="NCBI Taxonomy" id="391625"/>
    <lineage>
        <taxon>Bacteria</taxon>
        <taxon>Pseudomonadati</taxon>
        <taxon>Myxococcota</taxon>
        <taxon>Polyangia</taxon>
        <taxon>Nannocystales</taxon>
        <taxon>Nannocystaceae</taxon>
        <taxon>Plesiocystis</taxon>
    </lineage>
</organism>
<keyword evidence="2" id="KW-0067">ATP-binding</keyword>
<feature type="region of interest" description="Disordered" evidence="3">
    <location>
        <begin position="1632"/>
        <end position="1660"/>
    </location>
</feature>
<dbReference type="PROSITE" id="PS51192">
    <property type="entry name" value="HELICASE_ATP_BIND_1"/>
    <property type="match status" value="1"/>
</dbReference>
<dbReference type="PANTHER" id="PTHR47957">
    <property type="entry name" value="ATP-DEPENDENT HELICASE HRQ1"/>
    <property type="match status" value="1"/>
</dbReference>
<dbReference type="SMART" id="SM00490">
    <property type="entry name" value="HELICc"/>
    <property type="match status" value="1"/>
</dbReference>
<keyword evidence="6" id="KW-0347">Helicase</keyword>
<dbReference type="Pfam" id="PF09369">
    <property type="entry name" value="MZB"/>
    <property type="match status" value="1"/>
</dbReference>
<gene>
    <name evidence="6" type="ORF">PPSIR1_38464</name>
</gene>
<accession>A6G8L6</accession>
<keyword evidence="7" id="KW-1185">Reference proteome</keyword>
<dbReference type="STRING" id="391625.PPSIR1_38464"/>
<comment type="caution">
    <text evidence="6">The sequence shown here is derived from an EMBL/GenBank/DDBJ whole genome shotgun (WGS) entry which is preliminary data.</text>
</comment>
<keyword evidence="6" id="KW-0378">Hydrolase</keyword>
<dbReference type="eggNOG" id="COG1205">
    <property type="taxonomic scope" value="Bacteria"/>
</dbReference>
<name>A6G8L6_9BACT</name>
<dbReference type="Pfam" id="PF00270">
    <property type="entry name" value="DEAD"/>
    <property type="match status" value="1"/>
</dbReference>
<dbReference type="Pfam" id="PF00271">
    <property type="entry name" value="Helicase_C"/>
    <property type="match status" value="1"/>
</dbReference>
<dbReference type="eggNOG" id="COG1201">
    <property type="taxonomic scope" value="Bacteria"/>
</dbReference>
<dbReference type="InterPro" id="IPR014001">
    <property type="entry name" value="Helicase_ATP-bd"/>
</dbReference>
<evidence type="ECO:0000313" key="6">
    <source>
        <dbReference type="EMBL" id="EDM77793.1"/>
    </source>
</evidence>